<dbReference type="AlphaFoldDB" id="A0AAV4MKQ5"/>
<protein>
    <submittedName>
        <fullName evidence="1">Uncharacterized protein</fullName>
    </submittedName>
</protein>
<reference evidence="1 2" key="1">
    <citation type="submission" date="2021-06" db="EMBL/GenBank/DDBJ databases">
        <title>Caerostris extrusa draft genome.</title>
        <authorList>
            <person name="Kono N."/>
            <person name="Arakawa K."/>
        </authorList>
    </citation>
    <scope>NUCLEOTIDE SEQUENCE [LARGE SCALE GENOMIC DNA]</scope>
</reference>
<gene>
    <name evidence="1" type="ORF">CEXT_76881</name>
</gene>
<sequence>MGKKVKNREEAKKEIFKLHGDERPGYFLLYLRPYFFPPKKGSVGEREGEADVPQSSLGDKSWDLTFVSSIRKHLSLTETGFSNSEKSTLTFLLRMSWGLSLPEGKCCLLACIVSSTHPLLFFFSSFILQKK</sequence>
<accession>A0AAV4MKQ5</accession>
<proteinExistence type="predicted"/>
<evidence type="ECO:0000313" key="2">
    <source>
        <dbReference type="Proteomes" id="UP001054945"/>
    </source>
</evidence>
<dbReference type="EMBL" id="BPLR01002328">
    <property type="protein sequence ID" value="GIX72544.1"/>
    <property type="molecule type" value="Genomic_DNA"/>
</dbReference>
<evidence type="ECO:0000313" key="1">
    <source>
        <dbReference type="EMBL" id="GIX72544.1"/>
    </source>
</evidence>
<name>A0AAV4MKQ5_CAEEX</name>
<keyword evidence="2" id="KW-1185">Reference proteome</keyword>
<dbReference type="Proteomes" id="UP001054945">
    <property type="component" value="Unassembled WGS sequence"/>
</dbReference>
<organism evidence="1 2">
    <name type="scientific">Caerostris extrusa</name>
    <name type="common">Bark spider</name>
    <name type="synonym">Caerostris bankana</name>
    <dbReference type="NCBI Taxonomy" id="172846"/>
    <lineage>
        <taxon>Eukaryota</taxon>
        <taxon>Metazoa</taxon>
        <taxon>Ecdysozoa</taxon>
        <taxon>Arthropoda</taxon>
        <taxon>Chelicerata</taxon>
        <taxon>Arachnida</taxon>
        <taxon>Araneae</taxon>
        <taxon>Araneomorphae</taxon>
        <taxon>Entelegynae</taxon>
        <taxon>Araneoidea</taxon>
        <taxon>Araneidae</taxon>
        <taxon>Caerostris</taxon>
    </lineage>
</organism>
<comment type="caution">
    <text evidence="1">The sequence shown here is derived from an EMBL/GenBank/DDBJ whole genome shotgun (WGS) entry which is preliminary data.</text>
</comment>